<reference evidence="2" key="1">
    <citation type="submission" date="2024-07" db="EMBL/GenBank/DDBJ databases">
        <title>Complete genome sequence of Verrucomicrobiaceae bacterium NT6N.</title>
        <authorList>
            <person name="Huang C."/>
            <person name="Takami H."/>
            <person name="Hamasaki K."/>
        </authorList>
    </citation>
    <scope>NUCLEOTIDE SEQUENCE</scope>
    <source>
        <strain evidence="2">NT6N</strain>
    </source>
</reference>
<dbReference type="SUPFAM" id="SSF54593">
    <property type="entry name" value="Glyoxalase/Bleomycin resistance protein/Dihydroxybiphenyl dioxygenase"/>
    <property type="match status" value="1"/>
</dbReference>
<name>A0AAT9FGJ1_9BACT</name>
<dbReference type="PANTHER" id="PTHR33993:SF1">
    <property type="entry name" value="GLYOXALASE FAMILY PROTEIN"/>
    <property type="match status" value="1"/>
</dbReference>
<gene>
    <name evidence="2" type="ORF">NT6N_01390</name>
</gene>
<proteinExistence type="predicted"/>
<dbReference type="InterPro" id="IPR004360">
    <property type="entry name" value="Glyas_Fos-R_dOase_dom"/>
</dbReference>
<dbReference type="Pfam" id="PF00903">
    <property type="entry name" value="Glyoxalase"/>
    <property type="match status" value="1"/>
</dbReference>
<sequence length="121" mass="13483">MKEHHDHINYVEFAATDLPATKEFFAQVFGWQFEDYGPEYTAFSNAGLNGGFYQADLKSSTQNGGALVVLYSSDLEATLKKVRDARGKITKETFSFPGGRRFQFTEPSGNELAVWSDLEAA</sequence>
<dbReference type="AlphaFoldDB" id="A0AAT9FGJ1"/>
<evidence type="ECO:0000313" key="2">
    <source>
        <dbReference type="EMBL" id="BDS05099.1"/>
    </source>
</evidence>
<dbReference type="InterPro" id="IPR029068">
    <property type="entry name" value="Glyas_Bleomycin-R_OHBP_Dase"/>
</dbReference>
<dbReference type="PANTHER" id="PTHR33993">
    <property type="entry name" value="GLYOXALASE-RELATED"/>
    <property type="match status" value="1"/>
</dbReference>
<dbReference type="PROSITE" id="PS51819">
    <property type="entry name" value="VOC"/>
    <property type="match status" value="1"/>
</dbReference>
<feature type="domain" description="VOC" evidence="1">
    <location>
        <begin position="7"/>
        <end position="117"/>
    </location>
</feature>
<dbReference type="Gene3D" id="3.10.180.10">
    <property type="entry name" value="2,3-Dihydroxybiphenyl 1,2-Dioxygenase, domain 1"/>
    <property type="match status" value="1"/>
</dbReference>
<dbReference type="CDD" id="cd07247">
    <property type="entry name" value="SgaA_N_like"/>
    <property type="match status" value="1"/>
</dbReference>
<dbReference type="EMBL" id="AP026866">
    <property type="protein sequence ID" value="BDS05099.1"/>
    <property type="molecule type" value="Genomic_DNA"/>
</dbReference>
<dbReference type="InterPro" id="IPR052164">
    <property type="entry name" value="Anthracycline_SecMetBiosynth"/>
</dbReference>
<protein>
    <submittedName>
        <fullName evidence="2">Glyoxalase</fullName>
    </submittedName>
</protein>
<evidence type="ECO:0000259" key="1">
    <source>
        <dbReference type="PROSITE" id="PS51819"/>
    </source>
</evidence>
<organism evidence="2">
    <name type="scientific">Oceaniferula spumae</name>
    <dbReference type="NCBI Taxonomy" id="2979115"/>
    <lineage>
        <taxon>Bacteria</taxon>
        <taxon>Pseudomonadati</taxon>
        <taxon>Verrucomicrobiota</taxon>
        <taxon>Verrucomicrobiia</taxon>
        <taxon>Verrucomicrobiales</taxon>
        <taxon>Verrucomicrobiaceae</taxon>
        <taxon>Oceaniferula</taxon>
    </lineage>
</organism>
<dbReference type="InterPro" id="IPR037523">
    <property type="entry name" value="VOC_core"/>
</dbReference>
<dbReference type="KEGG" id="osu:NT6N_01390"/>
<accession>A0AAT9FGJ1</accession>